<dbReference type="KEGG" id="gtt:GUITHDRAFT_98782"/>
<dbReference type="OrthoDB" id="1093at2759"/>
<evidence type="ECO:0000256" key="1">
    <source>
        <dbReference type="ARBA" id="ARBA00022942"/>
    </source>
</evidence>
<evidence type="ECO:0000259" key="2">
    <source>
        <dbReference type="PROSITE" id="PS50250"/>
    </source>
</evidence>
<dbReference type="PaxDb" id="55529-EKX31540"/>
<evidence type="ECO:0000313" key="3">
    <source>
        <dbReference type="EMBL" id="EKX31540.1"/>
    </source>
</evidence>
<organism evidence="3">
    <name type="scientific">Guillardia theta (strain CCMP2712)</name>
    <name type="common">Cryptophyte</name>
    <dbReference type="NCBI Taxonomy" id="905079"/>
    <lineage>
        <taxon>Eukaryota</taxon>
        <taxon>Cryptophyceae</taxon>
        <taxon>Pyrenomonadales</taxon>
        <taxon>Geminigeraceae</taxon>
        <taxon>Guillardia</taxon>
    </lineage>
</organism>
<keyword evidence="5" id="KW-1185">Reference proteome</keyword>
<gene>
    <name evidence="3" type="ORF">GUITHDRAFT_98782</name>
</gene>
<dbReference type="InterPro" id="IPR054179">
    <property type="entry name" value="PSD13_N"/>
</dbReference>
<accession>L1I6P6</accession>
<dbReference type="PANTHER" id="PTHR10539:SF0">
    <property type="entry name" value="26S PROTEASOME NON-ATPASE REGULATORY SUBUNIT 13"/>
    <property type="match status" value="1"/>
</dbReference>
<protein>
    <submittedName>
        <fullName evidence="3">26S proteasome regulatory complex, subunit RPN9</fullName>
    </submittedName>
</protein>
<dbReference type="GO" id="GO:0005829">
    <property type="term" value="C:cytosol"/>
    <property type="evidence" value="ECO:0007669"/>
    <property type="project" value="TreeGrafter"/>
</dbReference>
<dbReference type="EnsemblProtists" id="EKX31540">
    <property type="protein sequence ID" value="EKX31540"/>
    <property type="gene ID" value="GUITHDRAFT_98782"/>
</dbReference>
<dbReference type="Pfam" id="PF01399">
    <property type="entry name" value="PCI"/>
    <property type="match status" value="1"/>
</dbReference>
<dbReference type="SMART" id="SM00088">
    <property type="entry name" value="PINT"/>
    <property type="match status" value="1"/>
</dbReference>
<reference evidence="3 5" key="1">
    <citation type="journal article" date="2012" name="Nature">
        <title>Algal genomes reveal evolutionary mosaicism and the fate of nucleomorphs.</title>
        <authorList>
            <consortium name="DOE Joint Genome Institute"/>
            <person name="Curtis B.A."/>
            <person name="Tanifuji G."/>
            <person name="Burki F."/>
            <person name="Gruber A."/>
            <person name="Irimia M."/>
            <person name="Maruyama S."/>
            <person name="Arias M.C."/>
            <person name="Ball S.G."/>
            <person name="Gile G.H."/>
            <person name="Hirakawa Y."/>
            <person name="Hopkins J.F."/>
            <person name="Kuo A."/>
            <person name="Rensing S.A."/>
            <person name="Schmutz J."/>
            <person name="Symeonidi A."/>
            <person name="Elias M."/>
            <person name="Eveleigh R.J."/>
            <person name="Herman E.K."/>
            <person name="Klute M.J."/>
            <person name="Nakayama T."/>
            <person name="Obornik M."/>
            <person name="Reyes-Prieto A."/>
            <person name="Armbrust E.V."/>
            <person name="Aves S.J."/>
            <person name="Beiko R.G."/>
            <person name="Coutinho P."/>
            <person name="Dacks J.B."/>
            <person name="Durnford D.G."/>
            <person name="Fast N.M."/>
            <person name="Green B.R."/>
            <person name="Grisdale C.J."/>
            <person name="Hempel F."/>
            <person name="Henrissat B."/>
            <person name="Hoppner M.P."/>
            <person name="Ishida K."/>
            <person name="Kim E."/>
            <person name="Koreny L."/>
            <person name="Kroth P.G."/>
            <person name="Liu Y."/>
            <person name="Malik S.B."/>
            <person name="Maier U.G."/>
            <person name="McRose D."/>
            <person name="Mock T."/>
            <person name="Neilson J.A."/>
            <person name="Onodera N.T."/>
            <person name="Poole A.M."/>
            <person name="Pritham E.J."/>
            <person name="Richards T.A."/>
            <person name="Rocap G."/>
            <person name="Roy S.W."/>
            <person name="Sarai C."/>
            <person name="Schaack S."/>
            <person name="Shirato S."/>
            <person name="Slamovits C.H."/>
            <person name="Spencer D.F."/>
            <person name="Suzuki S."/>
            <person name="Worden A.Z."/>
            <person name="Zauner S."/>
            <person name="Barry K."/>
            <person name="Bell C."/>
            <person name="Bharti A.K."/>
            <person name="Crow J.A."/>
            <person name="Grimwood J."/>
            <person name="Kramer R."/>
            <person name="Lindquist E."/>
            <person name="Lucas S."/>
            <person name="Salamov A."/>
            <person name="McFadden G.I."/>
            <person name="Lane C.E."/>
            <person name="Keeling P.J."/>
            <person name="Gray M.W."/>
            <person name="Grigoriev I.V."/>
            <person name="Archibald J.M."/>
        </authorList>
    </citation>
    <scope>NUCLEOTIDE SEQUENCE</scope>
    <source>
        <strain evidence="3 5">CCMP2712</strain>
    </source>
</reference>
<name>L1I6P6_GUITC</name>
<dbReference type="InterPro" id="IPR035298">
    <property type="entry name" value="PSMD13"/>
</dbReference>
<dbReference type="PROSITE" id="PS50250">
    <property type="entry name" value="PCI"/>
    <property type="match status" value="1"/>
</dbReference>
<dbReference type="Pfam" id="PF22037">
    <property type="entry name" value="PSD13_N"/>
    <property type="match status" value="1"/>
</dbReference>
<dbReference type="InterPro" id="IPR000717">
    <property type="entry name" value="PCI_dom"/>
</dbReference>
<dbReference type="OMA" id="ANKRTIT"/>
<reference evidence="5" key="2">
    <citation type="submission" date="2012-11" db="EMBL/GenBank/DDBJ databases">
        <authorList>
            <person name="Kuo A."/>
            <person name="Curtis B.A."/>
            <person name="Tanifuji G."/>
            <person name="Burki F."/>
            <person name="Gruber A."/>
            <person name="Irimia M."/>
            <person name="Maruyama S."/>
            <person name="Arias M.C."/>
            <person name="Ball S.G."/>
            <person name="Gile G.H."/>
            <person name="Hirakawa Y."/>
            <person name="Hopkins J.F."/>
            <person name="Rensing S.A."/>
            <person name="Schmutz J."/>
            <person name="Symeonidi A."/>
            <person name="Elias M."/>
            <person name="Eveleigh R.J."/>
            <person name="Herman E.K."/>
            <person name="Klute M.J."/>
            <person name="Nakayama T."/>
            <person name="Obornik M."/>
            <person name="Reyes-Prieto A."/>
            <person name="Armbrust E.V."/>
            <person name="Aves S.J."/>
            <person name="Beiko R.G."/>
            <person name="Coutinho P."/>
            <person name="Dacks J.B."/>
            <person name="Durnford D.G."/>
            <person name="Fast N.M."/>
            <person name="Green B.R."/>
            <person name="Grisdale C."/>
            <person name="Hempe F."/>
            <person name="Henrissat B."/>
            <person name="Hoppner M.P."/>
            <person name="Ishida K.-I."/>
            <person name="Kim E."/>
            <person name="Koreny L."/>
            <person name="Kroth P.G."/>
            <person name="Liu Y."/>
            <person name="Malik S.-B."/>
            <person name="Maier U.G."/>
            <person name="McRose D."/>
            <person name="Mock T."/>
            <person name="Neilson J.A."/>
            <person name="Onodera N.T."/>
            <person name="Poole A.M."/>
            <person name="Pritham E.J."/>
            <person name="Richards T.A."/>
            <person name="Rocap G."/>
            <person name="Roy S.W."/>
            <person name="Sarai C."/>
            <person name="Schaack S."/>
            <person name="Shirato S."/>
            <person name="Slamovits C.H."/>
            <person name="Spencer D.F."/>
            <person name="Suzuki S."/>
            <person name="Worden A.Z."/>
            <person name="Zauner S."/>
            <person name="Barry K."/>
            <person name="Bell C."/>
            <person name="Bharti A.K."/>
            <person name="Crow J.A."/>
            <person name="Grimwood J."/>
            <person name="Kramer R."/>
            <person name="Lindquist E."/>
            <person name="Lucas S."/>
            <person name="Salamov A."/>
            <person name="McFadden G.I."/>
            <person name="Lane C.E."/>
            <person name="Keeling P.J."/>
            <person name="Gray M.W."/>
            <person name="Grigoriev I.V."/>
            <person name="Archibald J.M."/>
        </authorList>
    </citation>
    <scope>NUCLEOTIDE SEQUENCE</scope>
    <source>
        <strain evidence="5">CCMP2712</strain>
    </source>
</reference>
<dbReference type="STRING" id="905079.L1I6P6"/>
<reference evidence="4" key="3">
    <citation type="submission" date="2015-06" db="UniProtKB">
        <authorList>
            <consortium name="EnsemblProtists"/>
        </authorList>
    </citation>
    <scope>IDENTIFICATION</scope>
</reference>
<dbReference type="Proteomes" id="UP000011087">
    <property type="component" value="Unassembled WGS sequence"/>
</dbReference>
<dbReference type="RefSeq" id="XP_005818520.1">
    <property type="nucleotide sequence ID" value="XM_005818463.1"/>
</dbReference>
<dbReference type="PANTHER" id="PTHR10539">
    <property type="entry name" value="26S PROTEASOME NON-ATPASE REGULATORY SUBUNIT 13"/>
    <property type="match status" value="1"/>
</dbReference>
<keyword evidence="1 3" id="KW-0647">Proteasome</keyword>
<proteinExistence type="predicted"/>
<sequence>MATPIPALETQKACHSHLAAMYDKIQSSASNKLWHQATLALEELCRDPCFSEEGNKDLITLYNEVVADQPSSAPWTGFASKMNPVKHASLCIRVSLQYGDSEEGIKSAIAYLEQVGTSLESDKEAYLLVRLEISRRFLQSGKIDTAKSKLEECKDVLVDFAEVDANVNSSFYLVSSLLHKTLGDAGEFYKSSLLYLAYTPLESLSEEKRQALAFDLGLAAICAEKIYQFGELLLHPILQSLKGTAGEWMVDLLHTFNKGDIAEFERVSTENAAAIQQQPALIGNAQRLREKIRIFALLELLRDIPADSRTVSFAPIAERTKLPEDEVELLVMKSLSLGIVKGTISGVENTFLVTWVQPRVVDKEAIKKHLVKLSDWMEKVQRTSEFLATETPEIVA</sequence>
<dbReference type="eggNOG" id="KOG2908">
    <property type="taxonomic scope" value="Eukaryota"/>
</dbReference>
<dbReference type="EMBL" id="JH993265">
    <property type="protein sequence ID" value="EKX31540.1"/>
    <property type="molecule type" value="Genomic_DNA"/>
</dbReference>
<feature type="domain" description="PCI" evidence="2">
    <location>
        <begin position="184"/>
        <end position="358"/>
    </location>
</feature>
<evidence type="ECO:0000313" key="5">
    <source>
        <dbReference type="Proteomes" id="UP000011087"/>
    </source>
</evidence>
<dbReference type="AlphaFoldDB" id="L1I6P6"/>
<dbReference type="GeneID" id="17288264"/>
<dbReference type="GO" id="GO:0005634">
    <property type="term" value="C:nucleus"/>
    <property type="evidence" value="ECO:0007669"/>
    <property type="project" value="TreeGrafter"/>
</dbReference>
<dbReference type="HOGENOM" id="CLU_042989_0_0_1"/>
<dbReference type="GO" id="GO:0008541">
    <property type="term" value="C:proteasome regulatory particle, lid subcomplex"/>
    <property type="evidence" value="ECO:0007669"/>
    <property type="project" value="TreeGrafter"/>
</dbReference>
<dbReference type="GO" id="GO:0006511">
    <property type="term" value="P:ubiquitin-dependent protein catabolic process"/>
    <property type="evidence" value="ECO:0007669"/>
    <property type="project" value="TreeGrafter"/>
</dbReference>
<evidence type="ECO:0000313" key="4">
    <source>
        <dbReference type="EnsemblProtists" id="EKX31540"/>
    </source>
</evidence>
<dbReference type="GO" id="GO:0005198">
    <property type="term" value="F:structural molecule activity"/>
    <property type="evidence" value="ECO:0007669"/>
    <property type="project" value="TreeGrafter"/>
</dbReference>